<dbReference type="Pfam" id="PF00665">
    <property type="entry name" value="rve"/>
    <property type="match status" value="1"/>
</dbReference>
<reference evidence="3 5" key="1">
    <citation type="submission" date="2017-02" db="EMBL/GenBank/DDBJ databases">
        <title>Vagococcus cremeus sp. nov., isolated from the small intestine of a marten, Martes flavigula.</title>
        <authorList>
            <person name="Tak E.J."/>
            <person name="Bae J.-W."/>
        </authorList>
    </citation>
    <scope>NUCLEOTIDE SEQUENCE [LARGE SCALE GENOMIC DNA]</scope>
    <source>
        <strain evidence="3 5">D7T301</strain>
    </source>
</reference>
<name>A0A1V4DDP4_9ENTE</name>
<dbReference type="AlphaFoldDB" id="A0A1V4DDP4"/>
<dbReference type="InterPro" id="IPR036397">
    <property type="entry name" value="RNaseH_sf"/>
</dbReference>
<dbReference type="Gene3D" id="3.30.420.10">
    <property type="entry name" value="Ribonuclease H-like superfamily/Ribonuclease H"/>
    <property type="match status" value="1"/>
</dbReference>
<dbReference type="InterPro" id="IPR050900">
    <property type="entry name" value="Transposase_IS3/IS150/IS904"/>
</dbReference>
<dbReference type="InterPro" id="IPR001584">
    <property type="entry name" value="Integrase_cat-core"/>
</dbReference>
<dbReference type="PANTHER" id="PTHR46889">
    <property type="entry name" value="TRANSPOSASE INSF FOR INSERTION SEQUENCE IS3B-RELATED"/>
    <property type="match status" value="1"/>
</dbReference>
<dbReference type="GO" id="GO:0015074">
    <property type="term" value="P:DNA integration"/>
    <property type="evidence" value="ECO:0007669"/>
    <property type="project" value="InterPro"/>
</dbReference>
<protein>
    <submittedName>
        <fullName evidence="3">Transposase</fullName>
    </submittedName>
</protein>
<dbReference type="PROSITE" id="PS50994">
    <property type="entry name" value="INTEGRASE"/>
    <property type="match status" value="1"/>
</dbReference>
<gene>
    <name evidence="3" type="ORF">BW731_12075</name>
    <name evidence="4" type="ORF">BW731_12150</name>
</gene>
<dbReference type="SUPFAM" id="SSF53098">
    <property type="entry name" value="Ribonuclease H-like"/>
    <property type="match status" value="1"/>
</dbReference>
<feature type="domain" description="Integrase catalytic" evidence="2">
    <location>
        <begin position="118"/>
        <end position="279"/>
    </location>
</feature>
<comment type="function">
    <text evidence="1">Involved in the transposition of the insertion sequence.</text>
</comment>
<dbReference type="Pfam" id="PF13333">
    <property type="entry name" value="rve_2"/>
    <property type="match status" value="1"/>
</dbReference>
<organism evidence="3 5">
    <name type="scientific">Vagococcus martis</name>
    <dbReference type="NCBI Taxonomy" id="1768210"/>
    <lineage>
        <taxon>Bacteria</taxon>
        <taxon>Bacillati</taxon>
        <taxon>Bacillota</taxon>
        <taxon>Bacilli</taxon>
        <taxon>Lactobacillales</taxon>
        <taxon>Enterococcaceae</taxon>
        <taxon>Vagococcus</taxon>
    </lineage>
</organism>
<dbReference type="EMBL" id="MVAB01000002">
    <property type="protein sequence ID" value="OPF86109.1"/>
    <property type="molecule type" value="Genomic_DNA"/>
</dbReference>
<dbReference type="InterPro" id="IPR048020">
    <property type="entry name" value="Transpos_IS3"/>
</dbReference>
<evidence type="ECO:0000256" key="1">
    <source>
        <dbReference type="ARBA" id="ARBA00002286"/>
    </source>
</evidence>
<dbReference type="GO" id="GO:0003676">
    <property type="term" value="F:nucleic acid binding"/>
    <property type="evidence" value="ECO:0007669"/>
    <property type="project" value="InterPro"/>
</dbReference>
<dbReference type="InterPro" id="IPR025948">
    <property type="entry name" value="HTH-like_dom"/>
</dbReference>
<comment type="caution">
    <text evidence="3">The sequence shown here is derived from an EMBL/GenBank/DDBJ whole genome shotgun (WGS) entry which is preliminary data.</text>
</comment>
<dbReference type="PANTHER" id="PTHR46889:SF5">
    <property type="entry name" value="INTEGRASE PROTEIN"/>
    <property type="match status" value="1"/>
</dbReference>
<evidence type="ECO:0000313" key="5">
    <source>
        <dbReference type="Proteomes" id="UP000189970"/>
    </source>
</evidence>
<accession>A0A1V4DDP4</accession>
<dbReference type="NCBIfam" id="NF033516">
    <property type="entry name" value="transpos_IS3"/>
    <property type="match status" value="1"/>
</dbReference>
<dbReference type="EMBL" id="MVAB01000002">
    <property type="protein sequence ID" value="OPF86124.1"/>
    <property type="molecule type" value="Genomic_DNA"/>
</dbReference>
<dbReference type="Pfam" id="PF13276">
    <property type="entry name" value="HTH_21"/>
    <property type="match status" value="1"/>
</dbReference>
<dbReference type="Proteomes" id="UP000189970">
    <property type="component" value="Unassembled WGS sequence"/>
</dbReference>
<proteinExistence type="predicted"/>
<dbReference type="InterPro" id="IPR012337">
    <property type="entry name" value="RNaseH-like_sf"/>
</dbReference>
<evidence type="ECO:0000313" key="3">
    <source>
        <dbReference type="EMBL" id="OPF86109.1"/>
    </source>
</evidence>
<sequence length="280" mass="32997">MEKEVFINLVDSYKGKLSITWLCHYFRIARSTYYRWSKKEYVADNRIKMIEQLCKENKFTYGYRKITFLLRKKIKVNHKVVQRIMQKYGWSCQVKIKKEKRPGSIYFKTTNIIDRDFSSSKPLEKLTTDITYLDYGPKRLYLSSIMDLFNGEILSYTISEKQDISCVLDTLNKLPKLPDKCILHSDQGSVYTSYAYYHATKEKSITRSMSRKGTPADNAPIESFHSILKSETFSLHPELGSSTISVIETVQNFINYYNKERIQQKYDYLSPVDYRKKVIA</sequence>
<evidence type="ECO:0000259" key="2">
    <source>
        <dbReference type="PROSITE" id="PS50994"/>
    </source>
</evidence>
<keyword evidence="5" id="KW-1185">Reference proteome</keyword>
<evidence type="ECO:0000313" key="4">
    <source>
        <dbReference type="EMBL" id="OPF86124.1"/>
    </source>
</evidence>